<gene>
    <name evidence="1" type="ORF">EPJ76_10540</name>
</gene>
<dbReference type="PANTHER" id="PTHR41317:SF1">
    <property type="entry name" value="PD-(D_E)XK NUCLEASE FAMILY TRANSPOSASE"/>
    <property type="match status" value="1"/>
</dbReference>
<dbReference type="EMBL" id="SAYI01000021">
    <property type="protein sequence ID" value="TXJ53839.1"/>
    <property type="molecule type" value="Genomic_DNA"/>
</dbReference>
<dbReference type="InterPro" id="IPR010106">
    <property type="entry name" value="RpnA"/>
</dbReference>
<name>A0A5C8FWD1_9SPIR</name>
<accession>A0A5C8FWD1</accession>
<evidence type="ECO:0000313" key="2">
    <source>
        <dbReference type="Proteomes" id="UP000322327"/>
    </source>
</evidence>
<proteinExistence type="predicted"/>
<sequence>MKKPFNTLNDCFIRYFFRNMRAVATDKGGEKVLLDFINAVMISADMKTFKAVEILNPFNLKKHYKDKETIVDVKCITKNGTVVIIEVQLSGNSRFPERILYYWSANYSKLLKKGEEYEDLMPVISINLLNFNLDKINKNVHSCYMIYDTKNKNLLTDHLQIHIIELKKFKFKDNDLKKDLNYWLGFFTTNNMEAYMSEIVKEKPIMEEAHKRYNNFIRSRLMMTEYEKKELYQYDKQISLEDKRREGIKEGIKKGKLEGIKVGKLEGERDKSISIAKTLKQMNMDDDSISKATGLSIEEIRKLHPDGKKL</sequence>
<dbReference type="PANTHER" id="PTHR41317">
    <property type="entry name" value="PD-(D_E)XK NUCLEASE FAMILY TRANSPOSASE"/>
    <property type="match status" value="1"/>
</dbReference>
<dbReference type="Pfam" id="PF12784">
    <property type="entry name" value="PDDEXK_2"/>
    <property type="match status" value="1"/>
</dbReference>
<reference evidence="1 2" key="1">
    <citation type="journal article" date="1992" name="Lakartidningen">
        <title>[Penicillin V and not amoxicillin is the first choice preparation in acute otitis].</title>
        <authorList>
            <person name="Kamme C."/>
            <person name="Lundgren K."/>
            <person name="Prellner K."/>
        </authorList>
    </citation>
    <scope>NUCLEOTIDE SEQUENCE [LARGE SCALE GENOMIC DNA]</scope>
    <source>
        <strain evidence="1 2">PC3053II</strain>
    </source>
</reference>
<protein>
    <submittedName>
        <fullName evidence="1">Rpn family recombination-promoting nuclease/putative transposase</fullName>
    </submittedName>
</protein>
<organism evidence="1 2">
    <name type="scientific">Brachyspira aalborgi</name>
    <dbReference type="NCBI Taxonomy" id="29522"/>
    <lineage>
        <taxon>Bacteria</taxon>
        <taxon>Pseudomonadati</taxon>
        <taxon>Spirochaetota</taxon>
        <taxon>Spirochaetia</taxon>
        <taxon>Brachyspirales</taxon>
        <taxon>Brachyspiraceae</taxon>
        <taxon>Brachyspira</taxon>
    </lineage>
</organism>
<dbReference type="AlphaFoldDB" id="A0A5C8FWD1"/>
<dbReference type="RefSeq" id="WP_147531616.1">
    <property type="nucleotide sequence ID" value="NZ_SAYI01000021.1"/>
</dbReference>
<dbReference type="NCBIfam" id="TIGR01784">
    <property type="entry name" value="T_den_put_tspse"/>
    <property type="match status" value="1"/>
</dbReference>
<evidence type="ECO:0000313" key="1">
    <source>
        <dbReference type="EMBL" id="TXJ53839.1"/>
    </source>
</evidence>
<dbReference type="Proteomes" id="UP000322327">
    <property type="component" value="Unassembled WGS sequence"/>
</dbReference>
<comment type="caution">
    <text evidence="1">The sequence shown here is derived from an EMBL/GenBank/DDBJ whole genome shotgun (WGS) entry which is preliminary data.</text>
</comment>